<gene>
    <name evidence="2" type="ORF">NMN56_039495</name>
</gene>
<evidence type="ECO:0000256" key="1">
    <source>
        <dbReference type="SAM" id="MobiDB-lite"/>
    </source>
</evidence>
<comment type="caution">
    <text evidence="2">The sequence shown here is derived from an EMBL/GenBank/DDBJ whole genome shotgun (WGS) entry which is preliminary data.</text>
</comment>
<organism evidence="2 3">
    <name type="scientific">Streptomyces iconiensis</name>
    <dbReference type="NCBI Taxonomy" id="1384038"/>
    <lineage>
        <taxon>Bacteria</taxon>
        <taxon>Bacillati</taxon>
        <taxon>Actinomycetota</taxon>
        <taxon>Actinomycetes</taxon>
        <taxon>Kitasatosporales</taxon>
        <taxon>Streptomycetaceae</taxon>
        <taxon>Streptomyces</taxon>
    </lineage>
</organism>
<evidence type="ECO:0000313" key="3">
    <source>
        <dbReference type="Proteomes" id="UP001214441"/>
    </source>
</evidence>
<dbReference type="EMBL" id="JANCPR020000069">
    <property type="protein sequence ID" value="MDJ1137942.1"/>
    <property type="molecule type" value="Genomic_DNA"/>
</dbReference>
<dbReference type="RefSeq" id="WP_274039033.1">
    <property type="nucleotide sequence ID" value="NZ_JANCPR020000069.1"/>
</dbReference>
<feature type="region of interest" description="Disordered" evidence="1">
    <location>
        <begin position="127"/>
        <end position="160"/>
    </location>
</feature>
<reference evidence="2 3" key="1">
    <citation type="submission" date="2023-05" db="EMBL/GenBank/DDBJ databases">
        <title>Streptantibioticus silvisoli sp. nov., acidotolerant actinomycetes 1 from pine litter.</title>
        <authorList>
            <person name="Swiecimska M."/>
            <person name="Golinska P."/>
            <person name="Sangal V."/>
            <person name="Wachnowicz B."/>
            <person name="Goodfellow M."/>
        </authorList>
    </citation>
    <scope>NUCLEOTIDE SEQUENCE [LARGE SCALE GENOMIC DNA]</scope>
    <source>
        <strain evidence="2 3">DSM 42109</strain>
    </source>
</reference>
<keyword evidence="3" id="KW-1185">Reference proteome</keyword>
<dbReference type="Proteomes" id="UP001214441">
    <property type="component" value="Unassembled WGS sequence"/>
</dbReference>
<evidence type="ECO:0000313" key="2">
    <source>
        <dbReference type="EMBL" id="MDJ1137942.1"/>
    </source>
</evidence>
<protein>
    <submittedName>
        <fullName evidence="2">Uncharacterized protein</fullName>
    </submittedName>
</protein>
<name>A0ABT7A9A1_9ACTN</name>
<sequence length="160" mass="17019">MQSCRRHPAAGRFMRTCSGCATELYNLEQANAVRRQAREALAAWGMAGAERTVLSAARVGDVLVVATHAPESRAAEFAVDVFRQPTADELDAASNDISLRNPGEWVLIDQAGDDDAAAVPGMLRDADDRHAPTGEGVTVYPPPVDSRPTPGLRVTPAQLA</sequence>
<accession>A0ABT7A9A1</accession>
<proteinExistence type="predicted"/>